<dbReference type="KEGG" id="dcb:C3Y92_03675"/>
<protein>
    <recommendedName>
        <fullName evidence="3">Fumarylacetoacetase-like C-terminal domain-containing protein</fullName>
    </recommendedName>
</protein>
<evidence type="ECO:0000313" key="4">
    <source>
        <dbReference type="EMBL" id="QAZ66390.1"/>
    </source>
</evidence>
<gene>
    <name evidence="4" type="ORF">C3Y92_03675</name>
</gene>
<dbReference type="SUPFAM" id="SSF56529">
    <property type="entry name" value="FAH"/>
    <property type="match status" value="1"/>
</dbReference>
<sequence length="257" mass="27085">MKVLRVRHGDAAFYAQLLMEQNAVRCLDKTLGLDAPIPLAEVAVLAPVTPSKVICAAGNFRDRLREMGRDPSDGPMLFLKPPSAVIGSGQAIVLPRASARVEAECELALVMGRACRNVAPADVPKHLFGLSCANDVTAVDLRERDETLGRAKGYDTFAPIGPWIETELGDPASLTLRLLINGQTVQTGSCADMAVGPFELVSFVSSVMTLLPGDVILAGSPARPCPLAPGDEARVEIDGVGVLINPVRAEGEAAPLQ</sequence>
<keyword evidence="2" id="KW-0479">Metal-binding</keyword>
<dbReference type="EMBL" id="CP026538">
    <property type="protein sequence ID" value="QAZ66390.1"/>
    <property type="molecule type" value="Genomic_DNA"/>
</dbReference>
<feature type="domain" description="Fumarylacetoacetase-like C-terminal" evidence="3">
    <location>
        <begin position="52"/>
        <end position="248"/>
    </location>
</feature>
<evidence type="ECO:0000256" key="1">
    <source>
        <dbReference type="ARBA" id="ARBA00010211"/>
    </source>
</evidence>
<dbReference type="GO" id="GO:0044281">
    <property type="term" value="P:small molecule metabolic process"/>
    <property type="evidence" value="ECO:0007669"/>
    <property type="project" value="UniProtKB-ARBA"/>
</dbReference>
<dbReference type="InterPro" id="IPR011234">
    <property type="entry name" value="Fumarylacetoacetase-like_C"/>
</dbReference>
<dbReference type="GO" id="GO:0046872">
    <property type="term" value="F:metal ion binding"/>
    <property type="evidence" value="ECO:0007669"/>
    <property type="project" value="UniProtKB-KW"/>
</dbReference>
<proteinExistence type="inferred from homology"/>
<keyword evidence="5" id="KW-1185">Reference proteome</keyword>
<name>A0A4P6HKI5_9BACT</name>
<dbReference type="Pfam" id="PF01557">
    <property type="entry name" value="FAA_hydrolase"/>
    <property type="match status" value="1"/>
</dbReference>
<comment type="similarity">
    <text evidence="1">Belongs to the FAH family.</text>
</comment>
<dbReference type="AlphaFoldDB" id="A0A4P6HKI5"/>
<evidence type="ECO:0000313" key="5">
    <source>
        <dbReference type="Proteomes" id="UP000293296"/>
    </source>
</evidence>
<accession>A0A4P6HKI5</accession>
<reference evidence="4 5" key="1">
    <citation type="submission" date="2018-02" db="EMBL/GenBank/DDBJ databases">
        <title>Genome sequence of Desulfovibrio carbinolicus DSM 3852.</title>
        <authorList>
            <person name="Wilbanks E."/>
            <person name="Skennerton C.T."/>
            <person name="Orphan V.J."/>
        </authorList>
    </citation>
    <scope>NUCLEOTIDE SEQUENCE [LARGE SCALE GENOMIC DNA]</scope>
    <source>
        <strain evidence="4 5">DSM 3852</strain>
    </source>
</reference>
<dbReference type="PANTHER" id="PTHR42796:SF4">
    <property type="entry name" value="FUMARYLACETOACETATE HYDROLASE DOMAIN-CONTAINING PROTEIN 2A"/>
    <property type="match status" value="1"/>
</dbReference>
<dbReference type="OrthoDB" id="5197601at2"/>
<evidence type="ECO:0000259" key="3">
    <source>
        <dbReference type="Pfam" id="PF01557"/>
    </source>
</evidence>
<organism evidence="4 5">
    <name type="scientific">Solidesulfovibrio carbinolicus</name>
    <dbReference type="NCBI Taxonomy" id="296842"/>
    <lineage>
        <taxon>Bacteria</taxon>
        <taxon>Pseudomonadati</taxon>
        <taxon>Thermodesulfobacteriota</taxon>
        <taxon>Desulfovibrionia</taxon>
        <taxon>Desulfovibrionales</taxon>
        <taxon>Desulfovibrionaceae</taxon>
        <taxon>Solidesulfovibrio</taxon>
    </lineage>
</organism>
<dbReference type="InterPro" id="IPR036663">
    <property type="entry name" value="Fumarylacetoacetase_C_sf"/>
</dbReference>
<dbReference type="InterPro" id="IPR051121">
    <property type="entry name" value="FAH"/>
</dbReference>
<evidence type="ECO:0000256" key="2">
    <source>
        <dbReference type="ARBA" id="ARBA00022723"/>
    </source>
</evidence>
<dbReference type="GO" id="GO:0003824">
    <property type="term" value="F:catalytic activity"/>
    <property type="evidence" value="ECO:0007669"/>
    <property type="project" value="InterPro"/>
</dbReference>
<dbReference type="Gene3D" id="3.90.850.10">
    <property type="entry name" value="Fumarylacetoacetase-like, C-terminal domain"/>
    <property type="match status" value="1"/>
</dbReference>
<dbReference type="PANTHER" id="PTHR42796">
    <property type="entry name" value="FUMARYLACETOACETATE HYDROLASE DOMAIN-CONTAINING PROTEIN 2A-RELATED"/>
    <property type="match status" value="1"/>
</dbReference>
<dbReference type="RefSeq" id="WP_129349616.1">
    <property type="nucleotide sequence ID" value="NZ_CP026538.1"/>
</dbReference>
<dbReference type="Proteomes" id="UP000293296">
    <property type="component" value="Chromosome"/>
</dbReference>